<dbReference type="Pfam" id="PF07606">
    <property type="entry name" value="DUF1569"/>
    <property type="match status" value="1"/>
</dbReference>
<gene>
    <name evidence="1" type="ORF">Pan216_20020</name>
</gene>
<name>A0A518B2E0_9BACT</name>
<accession>A0A518B2E0</accession>
<organism evidence="1 2">
    <name type="scientific">Kolteria novifilia</name>
    <dbReference type="NCBI Taxonomy" id="2527975"/>
    <lineage>
        <taxon>Bacteria</taxon>
        <taxon>Pseudomonadati</taxon>
        <taxon>Planctomycetota</taxon>
        <taxon>Planctomycetia</taxon>
        <taxon>Kolteriales</taxon>
        <taxon>Kolteriaceae</taxon>
        <taxon>Kolteria</taxon>
    </lineage>
</organism>
<dbReference type="InterPro" id="IPR034660">
    <property type="entry name" value="DinB/YfiT-like"/>
</dbReference>
<reference evidence="1 2" key="1">
    <citation type="submission" date="2019-02" db="EMBL/GenBank/DDBJ databases">
        <title>Deep-cultivation of Planctomycetes and their phenomic and genomic characterization uncovers novel biology.</title>
        <authorList>
            <person name="Wiegand S."/>
            <person name="Jogler M."/>
            <person name="Boedeker C."/>
            <person name="Pinto D."/>
            <person name="Vollmers J."/>
            <person name="Rivas-Marin E."/>
            <person name="Kohn T."/>
            <person name="Peeters S.H."/>
            <person name="Heuer A."/>
            <person name="Rast P."/>
            <person name="Oberbeckmann S."/>
            <person name="Bunk B."/>
            <person name="Jeske O."/>
            <person name="Meyerdierks A."/>
            <person name="Storesund J.E."/>
            <person name="Kallscheuer N."/>
            <person name="Luecker S."/>
            <person name="Lage O.M."/>
            <person name="Pohl T."/>
            <person name="Merkel B.J."/>
            <person name="Hornburger P."/>
            <person name="Mueller R.-W."/>
            <person name="Bruemmer F."/>
            <person name="Labrenz M."/>
            <person name="Spormann A.M."/>
            <person name="Op den Camp H."/>
            <person name="Overmann J."/>
            <person name="Amann R."/>
            <person name="Jetten M.S.M."/>
            <person name="Mascher T."/>
            <person name="Medema M.H."/>
            <person name="Devos D.P."/>
            <person name="Kaster A.-K."/>
            <person name="Ovreas L."/>
            <person name="Rohde M."/>
            <person name="Galperin M.Y."/>
            <person name="Jogler C."/>
        </authorList>
    </citation>
    <scope>NUCLEOTIDE SEQUENCE [LARGE SCALE GENOMIC DNA]</scope>
    <source>
        <strain evidence="1 2">Pan216</strain>
    </source>
</reference>
<dbReference type="EMBL" id="CP036279">
    <property type="protein sequence ID" value="QDU61148.1"/>
    <property type="molecule type" value="Genomic_DNA"/>
</dbReference>
<dbReference type="Proteomes" id="UP000317093">
    <property type="component" value="Chromosome"/>
</dbReference>
<dbReference type="KEGG" id="knv:Pan216_20020"/>
<evidence type="ECO:0000313" key="1">
    <source>
        <dbReference type="EMBL" id="QDU61148.1"/>
    </source>
</evidence>
<keyword evidence="2" id="KW-1185">Reference proteome</keyword>
<dbReference type="AlphaFoldDB" id="A0A518B2E0"/>
<protein>
    <recommendedName>
        <fullName evidence="3">DUF1569 domain-containing protein</fullName>
    </recommendedName>
</protein>
<dbReference type="InterPro" id="IPR011463">
    <property type="entry name" value="DUF1569"/>
</dbReference>
<sequence>MQRRELDFQSFGEIVAEIDRLQEHGYQQVGHWNLGQTCQHLRVVFVGSMADVPIKAPWIVRTFIAPFALRKILKSRRMPEGVKLPHSSLAPKDDVDEGKMVSRFKKSIETFEKFDGALNDHPFFGKLDKEQWSQIHLIHSTHHLSFLVPNETS</sequence>
<dbReference type="RefSeq" id="WP_145257780.1">
    <property type="nucleotide sequence ID" value="NZ_CP036279.1"/>
</dbReference>
<evidence type="ECO:0000313" key="2">
    <source>
        <dbReference type="Proteomes" id="UP000317093"/>
    </source>
</evidence>
<dbReference type="Gene3D" id="1.20.120.450">
    <property type="entry name" value="dinb family like domain"/>
    <property type="match status" value="1"/>
</dbReference>
<evidence type="ECO:0008006" key="3">
    <source>
        <dbReference type="Google" id="ProtNLM"/>
    </source>
</evidence>
<proteinExistence type="predicted"/>
<dbReference type="OrthoDB" id="282689at2"/>